<dbReference type="Gene3D" id="3.30.9.10">
    <property type="entry name" value="D-Amino Acid Oxidase, subunit A, domain 2"/>
    <property type="match status" value="1"/>
</dbReference>
<dbReference type="SUPFAM" id="SSF54373">
    <property type="entry name" value="FAD-linked reductases, C-terminal domain"/>
    <property type="match status" value="1"/>
</dbReference>
<dbReference type="HOGENOM" id="CLU_007884_9_2_5"/>
<comment type="cofactor">
    <cofactor evidence="1 7">
        <name>FAD</name>
        <dbReference type="ChEBI" id="CHEBI:57692"/>
    </cofactor>
</comment>
<keyword evidence="4 7" id="KW-0274">FAD</keyword>
<evidence type="ECO:0000313" key="10">
    <source>
        <dbReference type="Proteomes" id="UP000018922"/>
    </source>
</evidence>
<evidence type="ECO:0000259" key="8">
    <source>
        <dbReference type="Pfam" id="PF01266"/>
    </source>
</evidence>
<dbReference type="STRING" id="1430440.MGMSRv2__1338"/>
<accession>V6F237</accession>
<feature type="binding site" evidence="7">
    <location>
        <begin position="29"/>
        <end position="43"/>
    </location>
    <ligand>
        <name>FAD</name>
        <dbReference type="ChEBI" id="CHEBI:57692"/>
    </ligand>
</feature>
<dbReference type="AlphaFoldDB" id="V6F237"/>
<protein>
    <recommendedName>
        <fullName evidence="7">D-amino acid dehydrogenase</fullName>
        <ecNumber evidence="7">1.4.99.-</ecNumber>
    </recommendedName>
</protein>
<dbReference type="EC" id="1.4.99.-" evidence="7"/>
<gene>
    <name evidence="7 9" type="primary">dadA</name>
    <name evidence="9" type="ordered locus">MGMSRv2__1338</name>
</gene>
<dbReference type="PANTHER" id="PTHR13847:SF280">
    <property type="entry name" value="D-AMINO ACID DEHYDROGENASE"/>
    <property type="match status" value="1"/>
</dbReference>
<dbReference type="GO" id="GO:0008718">
    <property type="term" value="F:D-amino-acid dehydrogenase activity"/>
    <property type="evidence" value="ECO:0007669"/>
    <property type="project" value="UniProtKB-UniRule"/>
</dbReference>
<evidence type="ECO:0000313" key="9">
    <source>
        <dbReference type="EMBL" id="CDK98553.1"/>
    </source>
</evidence>
<dbReference type="Proteomes" id="UP000018922">
    <property type="component" value="Chromosome I"/>
</dbReference>
<keyword evidence="5 7" id="KW-0560">Oxidoreductase</keyword>
<comment type="catalytic activity">
    <reaction evidence="6 7">
        <text>a D-alpha-amino acid + A + H2O = a 2-oxocarboxylate + AH2 + NH4(+)</text>
        <dbReference type="Rhea" id="RHEA:18125"/>
        <dbReference type="ChEBI" id="CHEBI:13193"/>
        <dbReference type="ChEBI" id="CHEBI:15377"/>
        <dbReference type="ChEBI" id="CHEBI:17499"/>
        <dbReference type="ChEBI" id="CHEBI:28938"/>
        <dbReference type="ChEBI" id="CHEBI:35179"/>
        <dbReference type="ChEBI" id="CHEBI:59871"/>
    </reaction>
</comment>
<reference evidence="9 10" key="1">
    <citation type="journal article" date="2014" name="Genome Announc.">
        <title>Complete genome sequence of Magnetospirillum gryphiswaldense MSR-1.</title>
        <authorList>
            <person name="Wang X."/>
            <person name="Wang Q."/>
            <person name="Zhang W."/>
            <person name="Wang Y."/>
            <person name="Li L."/>
            <person name="Wen T."/>
            <person name="Zhang T."/>
            <person name="Zhang Y."/>
            <person name="Xu J."/>
            <person name="Hu J."/>
            <person name="Li S."/>
            <person name="Liu L."/>
            <person name="Liu J."/>
            <person name="Jiang W."/>
            <person name="Tian J."/>
            <person name="Li Y."/>
            <person name="Schuler D."/>
            <person name="Wang L."/>
            <person name="Li J."/>
        </authorList>
    </citation>
    <scope>NUCLEOTIDE SEQUENCE [LARGE SCALE GENOMIC DNA]</scope>
    <source>
        <strain evidence="10">DSM 6361 / JCM 21280 / NBRC 15271 / MSR-1</strain>
    </source>
</reference>
<dbReference type="InterPro" id="IPR036188">
    <property type="entry name" value="FAD/NAD-bd_sf"/>
</dbReference>
<dbReference type="GO" id="GO:0005886">
    <property type="term" value="C:plasma membrane"/>
    <property type="evidence" value="ECO:0007669"/>
    <property type="project" value="TreeGrafter"/>
</dbReference>
<dbReference type="GO" id="GO:0005737">
    <property type="term" value="C:cytoplasm"/>
    <property type="evidence" value="ECO:0007669"/>
    <property type="project" value="TreeGrafter"/>
</dbReference>
<organism evidence="9 10">
    <name type="scientific">Magnetospirillum gryphiswaldense (strain DSM 6361 / JCM 21280 / NBRC 15271 / MSR-1)</name>
    <dbReference type="NCBI Taxonomy" id="431944"/>
    <lineage>
        <taxon>Bacteria</taxon>
        <taxon>Pseudomonadati</taxon>
        <taxon>Pseudomonadota</taxon>
        <taxon>Alphaproteobacteria</taxon>
        <taxon>Rhodospirillales</taxon>
        <taxon>Rhodospirillaceae</taxon>
        <taxon>Magnetospirillum</taxon>
    </lineage>
</organism>
<comment type="function">
    <text evidence="7">Oxidative deamination of D-amino acids.</text>
</comment>
<dbReference type="InterPro" id="IPR023080">
    <property type="entry name" value="DadA"/>
</dbReference>
<dbReference type="GO" id="GO:0055130">
    <property type="term" value="P:D-alanine catabolic process"/>
    <property type="evidence" value="ECO:0007669"/>
    <property type="project" value="TreeGrafter"/>
</dbReference>
<keyword evidence="3 7" id="KW-0285">Flavoprotein</keyword>
<evidence type="ECO:0000256" key="3">
    <source>
        <dbReference type="ARBA" id="ARBA00022630"/>
    </source>
</evidence>
<dbReference type="Pfam" id="PF01266">
    <property type="entry name" value="DAO"/>
    <property type="match status" value="1"/>
</dbReference>
<dbReference type="KEGG" id="mgy:MGMSRv2__1338"/>
<sequence>MRDGRSGKSTLSEAKDFFTNSLTESHVKVLVLGAGIIGTTTAYHLAQAGHQVVVVDRQDGVGMETSFANGGQISPCHAEPWANPSVLPKVIKWLGRDDAPLLFRWNRWDPALWAWGLRFIANCTSSRAAINTERTLRVALYSRACLQDLRERLGLQYDQRRQGILHVYRSEREFAQGRKAAALMNRFGLDRQIKDSAQCVAIEPALASVAGQLAGGILTPGDESGDAHKFTRAMADHAQREGAEFRFGTRVGAILRDDDRVTGIRTDQGDILADAVVLALGSWSPLLARPAGIRLPIVPAKGYSITIPADGPAAPFVSVTDDEHKMVYSRLGDRLRAAGTAEMTGYDTSLNPKRWRLILERARALFPLAGDFDQAQPWAGLRPVTPDSVPLIGATRLPGLWLNTGHGTLGWTMAAGSARIVADLISGRDPDIDLSGLGPERFTLPF</sequence>
<keyword evidence="10" id="KW-1185">Reference proteome</keyword>
<evidence type="ECO:0000256" key="4">
    <source>
        <dbReference type="ARBA" id="ARBA00022827"/>
    </source>
</evidence>
<evidence type="ECO:0000256" key="7">
    <source>
        <dbReference type="HAMAP-Rule" id="MF_01202"/>
    </source>
</evidence>
<feature type="domain" description="FAD dependent oxidoreductase" evidence="8">
    <location>
        <begin position="28"/>
        <end position="424"/>
    </location>
</feature>
<dbReference type="EMBL" id="HG794546">
    <property type="protein sequence ID" value="CDK98553.1"/>
    <property type="molecule type" value="Genomic_DNA"/>
</dbReference>
<evidence type="ECO:0000256" key="1">
    <source>
        <dbReference type="ARBA" id="ARBA00001974"/>
    </source>
</evidence>
<evidence type="ECO:0000256" key="5">
    <source>
        <dbReference type="ARBA" id="ARBA00023002"/>
    </source>
</evidence>
<evidence type="ECO:0000256" key="2">
    <source>
        <dbReference type="ARBA" id="ARBA00009410"/>
    </source>
</evidence>
<dbReference type="PANTHER" id="PTHR13847">
    <property type="entry name" value="SARCOSINE DEHYDROGENASE-RELATED"/>
    <property type="match status" value="1"/>
</dbReference>
<dbReference type="Gene3D" id="3.50.50.60">
    <property type="entry name" value="FAD/NAD(P)-binding domain"/>
    <property type="match status" value="2"/>
</dbReference>
<evidence type="ECO:0000256" key="6">
    <source>
        <dbReference type="ARBA" id="ARBA00047884"/>
    </source>
</evidence>
<dbReference type="NCBIfam" id="NF001933">
    <property type="entry name" value="PRK00711.1"/>
    <property type="match status" value="1"/>
</dbReference>
<dbReference type="HAMAP" id="MF_01202">
    <property type="entry name" value="DadA"/>
    <property type="match status" value="1"/>
</dbReference>
<proteinExistence type="inferred from homology"/>
<dbReference type="SUPFAM" id="SSF51905">
    <property type="entry name" value="FAD/NAD(P)-binding domain"/>
    <property type="match status" value="1"/>
</dbReference>
<dbReference type="eggNOG" id="COG0665">
    <property type="taxonomic scope" value="Bacteria"/>
</dbReference>
<name>V6F237_MAGGM</name>
<dbReference type="InterPro" id="IPR006076">
    <property type="entry name" value="FAD-dep_OxRdtase"/>
</dbReference>
<comment type="similarity">
    <text evidence="2 7">Belongs to the DadA oxidoreductase family.</text>
</comment>